<keyword evidence="2 11" id="KW-0813">Transport</keyword>
<dbReference type="EMBL" id="CP120682">
    <property type="protein sequence ID" value="WKN37010.1"/>
    <property type="molecule type" value="Genomic_DNA"/>
</dbReference>
<keyword evidence="5 11" id="KW-0812">Transmembrane</keyword>
<feature type="domain" description="TonB-dependent receptor plug" evidence="15">
    <location>
        <begin position="122"/>
        <end position="227"/>
    </location>
</feature>
<feature type="domain" description="TonB-dependent receptor-like beta-barrel" evidence="14">
    <location>
        <begin position="353"/>
        <end position="820"/>
    </location>
</feature>
<dbReference type="SUPFAM" id="SSF56935">
    <property type="entry name" value="Porins"/>
    <property type="match status" value="1"/>
</dbReference>
<dbReference type="AlphaFoldDB" id="A0AA49GLE4"/>
<dbReference type="SUPFAM" id="SSF49464">
    <property type="entry name" value="Carboxypeptidase regulatory domain-like"/>
    <property type="match status" value="1"/>
</dbReference>
<dbReference type="InterPro" id="IPR039426">
    <property type="entry name" value="TonB-dep_rcpt-like"/>
</dbReference>
<name>A0AA49GLE4_9BACT</name>
<dbReference type="InterPro" id="IPR008969">
    <property type="entry name" value="CarboxyPept-like_regulatory"/>
</dbReference>
<evidence type="ECO:0000256" key="4">
    <source>
        <dbReference type="ARBA" id="ARBA00022496"/>
    </source>
</evidence>
<feature type="chain" id="PRO_5041365787" evidence="13">
    <location>
        <begin position="20"/>
        <end position="859"/>
    </location>
</feature>
<keyword evidence="8 12" id="KW-0798">TonB box</keyword>
<dbReference type="Pfam" id="PF13715">
    <property type="entry name" value="CarbopepD_reg_2"/>
    <property type="match status" value="1"/>
</dbReference>
<dbReference type="PROSITE" id="PS52016">
    <property type="entry name" value="TONB_DEPENDENT_REC_3"/>
    <property type="match status" value="1"/>
</dbReference>
<evidence type="ECO:0000256" key="9">
    <source>
        <dbReference type="ARBA" id="ARBA00023136"/>
    </source>
</evidence>
<sequence>MRFVLSLLCGLFVSYLSWSQTGVGTLRGIVQQSEGPPIPGATVLVLGTTVGTATNEAGQFSFNDLPAQTYTLQISSVGFEEQSKTVNVQAGQITNITITLDEKVLSLDGLVVTAQKRSQLVQEVPIALTSHDGNFLKETNIYEFDALSEYVPGLQVQVQSPNNPGFVIRGITSDDGDSRLEPRVSVFQDGVSISKSRGSVVELFDLERVEVLKGPQGTLFGRGAQIGAVHLIQNKPQRNFNTELRLGVGNYDQRLLSGFVNLPVIEDTLLVRVAGILNQRDGYIQNLSGGNLNGKDTKAIRTSIRYLPGSRTVIDLIVNYQIDTPPGTAFKSGIYAPAGGTTSPFTFADLERGEDLFVDRTVWGTTLLANHTLTNTLDLTSITAYREFDAYESLDADGTVAPALWSSEHALGKQFSQEIRVNYQKASGFSGFGGVSFFWEDGSQQLVLETNEQSLYTLFTPAIRGSIQNSDRPDKESLLQSIPEEPLVNPDGTANLVQAIPDVPEVFNVLAGLPLNASNPEGQTNYGKNYAFELFADGTYPLNDQLDVTLGLRGTYENITGAIESQDAKKFGALGFVLGTLPNNLFPPSRGRVSHNETFLSMVGRVALDYQIKPDWNLFGSVARGRRPNVIQVLGQEVSVLNDEIVWSYELGSKLLMQQDRFQWDASAFYYDYRDFQTQVASLSSAGLVYETRDVGNATAYGFETSLRGVLTRAIQVFGSYAFIDAAFDNNGADGQDQALAGNTFRLTPKHSGSLGLNLTFALSDWGRWFFRPTYSYKSHVFFEEENQAGLEQEGYELLNVRTGVQWWNQRAELAVYVNNATDEDYLIDAGNTGEALGIPTFIAGPPRLFGVQLTGRFR</sequence>
<keyword evidence="13" id="KW-0732">Signal</keyword>
<evidence type="ECO:0000256" key="10">
    <source>
        <dbReference type="ARBA" id="ARBA00023237"/>
    </source>
</evidence>
<dbReference type="PANTHER" id="PTHR32552">
    <property type="entry name" value="FERRICHROME IRON RECEPTOR-RELATED"/>
    <property type="match status" value="1"/>
</dbReference>
<evidence type="ECO:0000256" key="7">
    <source>
        <dbReference type="ARBA" id="ARBA00023065"/>
    </source>
</evidence>
<keyword evidence="3 11" id="KW-1134">Transmembrane beta strand</keyword>
<evidence type="ECO:0000256" key="13">
    <source>
        <dbReference type="SAM" id="SignalP"/>
    </source>
</evidence>
<gene>
    <name evidence="16" type="ORF">K4G66_32085</name>
</gene>
<evidence type="ECO:0000313" key="16">
    <source>
        <dbReference type="EMBL" id="WKN37010.1"/>
    </source>
</evidence>
<feature type="signal peptide" evidence="13">
    <location>
        <begin position="1"/>
        <end position="19"/>
    </location>
</feature>
<evidence type="ECO:0000256" key="2">
    <source>
        <dbReference type="ARBA" id="ARBA00022448"/>
    </source>
</evidence>
<reference evidence="16" key="2">
    <citation type="journal article" date="2024" name="Antonie Van Leeuwenhoek">
        <title>Roseihalotalea indica gen. nov., sp. nov., a halophilic Bacteroidetes from mesopelagic Southwest Indian Ocean with higher carbohydrate metabolic potential.</title>
        <authorList>
            <person name="Chen B."/>
            <person name="Zhang M."/>
            <person name="Lin D."/>
            <person name="Ye J."/>
            <person name="Tang K."/>
        </authorList>
    </citation>
    <scope>NUCLEOTIDE SEQUENCE</scope>
    <source>
        <strain evidence="16">TK19036</strain>
    </source>
</reference>
<keyword evidence="6" id="KW-0408">Iron</keyword>
<dbReference type="Pfam" id="PF00593">
    <property type="entry name" value="TonB_dep_Rec_b-barrel"/>
    <property type="match status" value="1"/>
</dbReference>
<proteinExistence type="inferred from homology"/>
<comment type="similarity">
    <text evidence="11 12">Belongs to the TonB-dependent receptor family.</text>
</comment>
<comment type="subcellular location">
    <subcellularLocation>
        <location evidence="1 11">Cell outer membrane</location>
        <topology evidence="1 11">Multi-pass membrane protein</topology>
    </subcellularLocation>
</comment>
<evidence type="ECO:0000256" key="5">
    <source>
        <dbReference type="ARBA" id="ARBA00022692"/>
    </source>
</evidence>
<dbReference type="InterPro" id="IPR000531">
    <property type="entry name" value="Beta-barrel_TonB"/>
</dbReference>
<dbReference type="Gene3D" id="2.60.40.1120">
    <property type="entry name" value="Carboxypeptidase-like, regulatory domain"/>
    <property type="match status" value="1"/>
</dbReference>
<dbReference type="PANTHER" id="PTHR32552:SF81">
    <property type="entry name" value="TONB-DEPENDENT OUTER MEMBRANE RECEPTOR"/>
    <property type="match status" value="1"/>
</dbReference>
<keyword evidence="16" id="KW-0675">Receptor</keyword>
<reference evidence="16" key="1">
    <citation type="journal article" date="2023" name="Comput. Struct. Biotechnol. J.">
        <title>Discovery of a novel marine Bacteroidetes with a rich repertoire of carbohydrate-active enzymes.</title>
        <authorList>
            <person name="Chen B."/>
            <person name="Liu G."/>
            <person name="Chen Q."/>
            <person name="Wang H."/>
            <person name="Liu L."/>
            <person name="Tang K."/>
        </authorList>
    </citation>
    <scope>NUCLEOTIDE SEQUENCE</scope>
    <source>
        <strain evidence="16">TK19036</strain>
    </source>
</reference>
<evidence type="ECO:0000256" key="1">
    <source>
        <dbReference type="ARBA" id="ARBA00004571"/>
    </source>
</evidence>
<dbReference type="GO" id="GO:0009279">
    <property type="term" value="C:cell outer membrane"/>
    <property type="evidence" value="ECO:0007669"/>
    <property type="project" value="UniProtKB-SubCell"/>
</dbReference>
<keyword evidence="7" id="KW-0406">Ion transport</keyword>
<dbReference type="Pfam" id="PF07715">
    <property type="entry name" value="Plug"/>
    <property type="match status" value="1"/>
</dbReference>
<organism evidence="16">
    <name type="scientific">Roseihalotalea indica</name>
    <dbReference type="NCBI Taxonomy" id="2867963"/>
    <lineage>
        <taxon>Bacteria</taxon>
        <taxon>Pseudomonadati</taxon>
        <taxon>Bacteroidota</taxon>
        <taxon>Cytophagia</taxon>
        <taxon>Cytophagales</taxon>
        <taxon>Catalimonadaceae</taxon>
        <taxon>Roseihalotalea</taxon>
    </lineage>
</organism>
<dbReference type="InterPro" id="IPR012910">
    <property type="entry name" value="Plug_dom"/>
</dbReference>
<keyword evidence="9 11" id="KW-0472">Membrane</keyword>
<protein>
    <submittedName>
        <fullName evidence="16">TonB-dependent receptor</fullName>
    </submittedName>
</protein>
<dbReference type="InterPro" id="IPR036942">
    <property type="entry name" value="Beta-barrel_TonB_sf"/>
</dbReference>
<keyword evidence="10 11" id="KW-0998">Cell outer membrane</keyword>
<keyword evidence="4" id="KW-0410">Iron transport</keyword>
<evidence type="ECO:0000256" key="11">
    <source>
        <dbReference type="PROSITE-ProRule" id="PRU01360"/>
    </source>
</evidence>
<evidence type="ECO:0000259" key="14">
    <source>
        <dbReference type="Pfam" id="PF00593"/>
    </source>
</evidence>
<dbReference type="Gene3D" id="2.40.170.20">
    <property type="entry name" value="TonB-dependent receptor, beta-barrel domain"/>
    <property type="match status" value="2"/>
</dbReference>
<dbReference type="GO" id="GO:0006826">
    <property type="term" value="P:iron ion transport"/>
    <property type="evidence" value="ECO:0007669"/>
    <property type="project" value="UniProtKB-KW"/>
</dbReference>
<evidence type="ECO:0000256" key="3">
    <source>
        <dbReference type="ARBA" id="ARBA00022452"/>
    </source>
</evidence>
<evidence type="ECO:0000259" key="15">
    <source>
        <dbReference type="Pfam" id="PF07715"/>
    </source>
</evidence>
<accession>A0AA49GLE4</accession>
<evidence type="ECO:0000256" key="6">
    <source>
        <dbReference type="ARBA" id="ARBA00023004"/>
    </source>
</evidence>
<evidence type="ECO:0000256" key="12">
    <source>
        <dbReference type="RuleBase" id="RU003357"/>
    </source>
</evidence>
<evidence type="ECO:0000256" key="8">
    <source>
        <dbReference type="ARBA" id="ARBA00023077"/>
    </source>
</evidence>